<accession>I3DX93</accession>
<dbReference type="Proteomes" id="UP000010523">
    <property type="component" value="Unassembled WGS sequence"/>
</dbReference>
<dbReference type="STRING" id="997296.PB1_14939"/>
<evidence type="ECO:0000313" key="1">
    <source>
        <dbReference type="EMBL" id="EIJ78864.1"/>
    </source>
</evidence>
<evidence type="ECO:0008006" key="3">
    <source>
        <dbReference type="Google" id="ProtNLM"/>
    </source>
</evidence>
<dbReference type="AlphaFoldDB" id="I3DX93"/>
<keyword evidence="2" id="KW-1185">Reference proteome</keyword>
<sequence>MIRMLTSILMIGTVVYLVYQNRYRLINLLFGNSFIRRLLIKIFMNVPGVKNKIIQSVFPSNRQY</sequence>
<gene>
    <name evidence="1" type="ORF">PB1_14939</name>
</gene>
<dbReference type="EMBL" id="AFEU01000003">
    <property type="protein sequence ID" value="EIJ78864.1"/>
    <property type="molecule type" value="Genomic_DNA"/>
</dbReference>
<reference evidence="1 2" key="1">
    <citation type="journal article" date="2012" name="Appl. Environ. Microbiol.">
        <title>Genome Sequence of Thermotolerant Bacillus methanolicus: Features and Regulation Related to Methylotrophy and Production of L-Lysine and L-Glutamate from Methanol.</title>
        <authorList>
            <person name="Heggeset T.M."/>
            <person name="Krog A."/>
            <person name="Balzer S."/>
            <person name="Wentzel A."/>
            <person name="Ellingsen T.E."/>
            <person name="Brautaset T."/>
        </authorList>
    </citation>
    <scope>NUCLEOTIDE SEQUENCE [LARGE SCALE GENOMIC DNA]</scope>
    <source>
        <strain evidence="1 2">PB1</strain>
    </source>
</reference>
<dbReference type="PATRIC" id="fig|997296.3.peg.3151"/>
<organism evidence="1 2">
    <name type="scientific">Bacillus methanolicus PB1</name>
    <dbReference type="NCBI Taxonomy" id="997296"/>
    <lineage>
        <taxon>Bacteria</taxon>
        <taxon>Bacillati</taxon>
        <taxon>Bacillota</taxon>
        <taxon>Bacilli</taxon>
        <taxon>Bacillales</taxon>
        <taxon>Bacillaceae</taxon>
        <taxon>Bacillus</taxon>
    </lineage>
</organism>
<name>I3DX93_BACMT</name>
<proteinExistence type="predicted"/>
<protein>
    <recommendedName>
        <fullName evidence="3">Na+/H+ antiporter</fullName>
    </recommendedName>
</protein>
<evidence type="ECO:0000313" key="2">
    <source>
        <dbReference type="Proteomes" id="UP000010523"/>
    </source>
</evidence>
<dbReference type="eggNOG" id="ENOG5030NYW">
    <property type="taxonomic scope" value="Bacteria"/>
</dbReference>
<comment type="caution">
    <text evidence="1">The sequence shown here is derived from an EMBL/GenBank/DDBJ whole genome shotgun (WGS) entry which is preliminary data.</text>
</comment>